<accession>A0A0E9RLS5</accession>
<reference evidence="1" key="1">
    <citation type="submission" date="2014-11" db="EMBL/GenBank/DDBJ databases">
        <authorList>
            <person name="Amaro Gonzalez C."/>
        </authorList>
    </citation>
    <scope>NUCLEOTIDE SEQUENCE</scope>
</reference>
<proteinExistence type="predicted"/>
<dbReference type="AlphaFoldDB" id="A0A0E9RLS5"/>
<organism evidence="1">
    <name type="scientific">Anguilla anguilla</name>
    <name type="common">European freshwater eel</name>
    <name type="synonym">Muraena anguilla</name>
    <dbReference type="NCBI Taxonomy" id="7936"/>
    <lineage>
        <taxon>Eukaryota</taxon>
        <taxon>Metazoa</taxon>
        <taxon>Chordata</taxon>
        <taxon>Craniata</taxon>
        <taxon>Vertebrata</taxon>
        <taxon>Euteleostomi</taxon>
        <taxon>Actinopterygii</taxon>
        <taxon>Neopterygii</taxon>
        <taxon>Teleostei</taxon>
        <taxon>Anguilliformes</taxon>
        <taxon>Anguillidae</taxon>
        <taxon>Anguilla</taxon>
    </lineage>
</organism>
<sequence>MVSFPHFRSLYCPSVPPTPPYLTLSPSVHSSFVHSVVHRSGQ</sequence>
<reference evidence="1" key="2">
    <citation type="journal article" date="2015" name="Fish Shellfish Immunol.">
        <title>Early steps in the European eel (Anguilla anguilla)-Vibrio vulnificus interaction in the gills: Role of the RtxA13 toxin.</title>
        <authorList>
            <person name="Callol A."/>
            <person name="Pajuelo D."/>
            <person name="Ebbesson L."/>
            <person name="Teles M."/>
            <person name="MacKenzie S."/>
            <person name="Amaro C."/>
        </authorList>
    </citation>
    <scope>NUCLEOTIDE SEQUENCE</scope>
</reference>
<evidence type="ECO:0000313" key="1">
    <source>
        <dbReference type="EMBL" id="JAH29278.1"/>
    </source>
</evidence>
<protein>
    <submittedName>
        <fullName evidence="1">Uncharacterized protein</fullName>
    </submittedName>
</protein>
<name>A0A0E9RLS5_ANGAN</name>
<dbReference type="EMBL" id="GBXM01079299">
    <property type="protein sequence ID" value="JAH29278.1"/>
    <property type="molecule type" value="Transcribed_RNA"/>
</dbReference>